<feature type="compositionally biased region" description="Polar residues" evidence="1">
    <location>
        <begin position="7"/>
        <end position="20"/>
    </location>
</feature>
<proteinExistence type="predicted"/>
<name>A0A8S4E680_PLUXY</name>
<protein>
    <submittedName>
        <fullName evidence="2">(diamondback moth) hypothetical protein</fullName>
    </submittedName>
</protein>
<dbReference type="EMBL" id="CAJHNJ030000012">
    <property type="protein sequence ID" value="CAG9110913.1"/>
    <property type="molecule type" value="Genomic_DNA"/>
</dbReference>
<evidence type="ECO:0000313" key="2">
    <source>
        <dbReference type="EMBL" id="CAG9110913.1"/>
    </source>
</evidence>
<evidence type="ECO:0000256" key="1">
    <source>
        <dbReference type="SAM" id="MobiDB-lite"/>
    </source>
</evidence>
<dbReference type="AlphaFoldDB" id="A0A8S4E680"/>
<comment type="caution">
    <text evidence="2">The sequence shown here is derived from an EMBL/GenBank/DDBJ whole genome shotgun (WGS) entry which is preliminary data.</text>
</comment>
<feature type="region of interest" description="Disordered" evidence="1">
    <location>
        <begin position="1"/>
        <end position="22"/>
    </location>
</feature>
<organism evidence="2 3">
    <name type="scientific">Plutella xylostella</name>
    <name type="common">Diamondback moth</name>
    <name type="synonym">Plutella maculipennis</name>
    <dbReference type="NCBI Taxonomy" id="51655"/>
    <lineage>
        <taxon>Eukaryota</taxon>
        <taxon>Metazoa</taxon>
        <taxon>Ecdysozoa</taxon>
        <taxon>Arthropoda</taxon>
        <taxon>Hexapoda</taxon>
        <taxon>Insecta</taxon>
        <taxon>Pterygota</taxon>
        <taxon>Neoptera</taxon>
        <taxon>Endopterygota</taxon>
        <taxon>Lepidoptera</taxon>
        <taxon>Glossata</taxon>
        <taxon>Ditrysia</taxon>
        <taxon>Yponomeutoidea</taxon>
        <taxon>Plutellidae</taxon>
        <taxon>Plutella</taxon>
    </lineage>
</organism>
<accession>A0A8S4E680</accession>
<dbReference type="Proteomes" id="UP000653454">
    <property type="component" value="Unassembled WGS sequence"/>
</dbReference>
<sequence length="44" mass="5011">MIAGKLDNNTSQNKLFSSKSSEFENEALDIHNEYRRDHGAPRSC</sequence>
<reference evidence="2" key="1">
    <citation type="submission" date="2020-11" db="EMBL/GenBank/DDBJ databases">
        <authorList>
            <person name="Whiteford S."/>
        </authorList>
    </citation>
    <scope>NUCLEOTIDE SEQUENCE</scope>
</reference>
<keyword evidence="3" id="KW-1185">Reference proteome</keyword>
<gene>
    <name evidence="2" type="ORF">PLXY2_LOCUS4413</name>
</gene>
<evidence type="ECO:0000313" key="3">
    <source>
        <dbReference type="Proteomes" id="UP000653454"/>
    </source>
</evidence>